<proteinExistence type="predicted"/>
<sequence length="130" mass="13666">MTIYMQQCRNGWVAFAAAVLMALQVLLSPLAQAATAGSSAVDAYGNPLCITHLDEQKPASTPGKERSLAPDCCTLACGMAAGLVPPYRPVLILFNPLAQPSQRIFDGYDDHAPSAHEALPGHPRGPPTLA</sequence>
<evidence type="ECO:0000256" key="1">
    <source>
        <dbReference type="SAM" id="MobiDB-lite"/>
    </source>
</evidence>
<name>A0A6N8SJ39_9HYPH</name>
<accession>A0A6N8SJ39</accession>
<keyword evidence="2" id="KW-0732">Signal</keyword>
<comment type="caution">
    <text evidence="3">The sequence shown here is derived from an EMBL/GenBank/DDBJ whole genome shotgun (WGS) entry which is preliminary data.</text>
</comment>
<dbReference type="Proteomes" id="UP000435802">
    <property type="component" value="Unassembled WGS sequence"/>
</dbReference>
<organism evidence="3 4">
    <name type="scientific">Shinella kummerowiae</name>
    <dbReference type="NCBI Taxonomy" id="417745"/>
    <lineage>
        <taxon>Bacteria</taxon>
        <taxon>Pseudomonadati</taxon>
        <taxon>Pseudomonadota</taxon>
        <taxon>Alphaproteobacteria</taxon>
        <taxon>Hyphomicrobiales</taxon>
        <taxon>Rhizobiaceae</taxon>
        <taxon>Shinella</taxon>
    </lineage>
</organism>
<feature type="signal peptide" evidence="2">
    <location>
        <begin position="1"/>
        <end position="33"/>
    </location>
</feature>
<dbReference type="EMBL" id="WUMK01000011">
    <property type="protein sequence ID" value="MXN48493.1"/>
    <property type="molecule type" value="Genomic_DNA"/>
</dbReference>
<gene>
    <name evidence="3" type="ORF">GR138_25090</name>
</gene>
<evidence type="ECO:0008006" key="5">
    <source>
        <dbReference type="Google" id="ProtNLM"/>
    </source>
</evidence>
<dbReference type="AlphaFoldDB" id="A0A6N8SJ39"/>
<dbReference type="OrthoDB" id="7365878at2"/>
<feature type="region of interest" description="Disordered" evidence="1">
    <location>
        <begin position="109"/>
        <end position="130"/>
    </location>
</feature>
<dbReference type="RefSeq" id="WP_160862001.1">
    <property type="nucleotide sequence ID" value="NZ_JAODWE010000003.1"/>
</dbReference>
<evidence type="ECO:0000313" key="3">
    <source>
        <dbReference type="EMBL" id="MXN48493.1"/>
    </source>
</evidence>
<protein>
    <recommendedName>
        <fullName evidence="5">DUF2946 domain-containing protein</fullName>
    </recommendedName>
</protein>
<keyword evidence="4" id="KW-1185">Reference proteome</keyword>
<feature type="chain" id="PRO_5026994829" description="DUF2946 domain-containing protein" evidence="2">
    <location>
        <begin position="34"/>
        <end position="130"/>
    </location>
</feature>
<reference evidence="3 4" key="1">
    <citation type="submission" date="2019-12" db="EMBL/GenBank/DDBJ databases">
        <title>Shinella kummerowiae sp. nov., a symbiotic bacterium isolated from root nodules of the herbal legume Kummerowia stipulacea.</title>
        <authorList>
            <person name="Gao J."/>
        </authorList>
    </citation>
    <scope>NUCLEOTIDE SEQUENCE [LARGE SCALE GENOMIC DNA]</scope>
    <source>
        <strain evidence="3 4">CCBAU 25048</strain>
    </source>
</reference>
<evidence type="ECO:0000256" key="2">
    <source>
        <dbReference type="SAM" id="SignalP"/>
    </source>
</evidence>
<evidence type="ECO:0000313" key="4">
    <source>
        <dbReference type="Proteomes" id="UP000435802"/>
    </source>
</evidence>